<evidence type="ECO:0000256" key="5">
    <source>
        <dbReference type="ARBA" id="ARBA00049164"/>
    </source>
</evidence>
<evidence type="ECO:0000256" key="1">
    <source>
        <dbReference type="ARBA" id="ARBA00001962"/>
    </source>
</evidence>
<evidence type="ECO:0000256" key="2">
    <source>
        <dbReference type="ARBA" id="ARBA00007358"/>
    </source>
</evidence>
<reference evidence="11 12" key="2">
    <citation type="journal article" date="2017" name="Genome Biol. Evol.">
        <title>Trajectories and Drivers of Genome Evolution in Surface-Associated Marine Phaeobacter.</title>
        <authorList>
            <person name="Freese H.M."/>
            <person name="Sikorski J."/>
            <person name="Bunk B."/>
            <person name="Scheuner C."/>
            <person name="Meier-Kolthoff J.P."/>
            <person name="Sproer C."/>
            <person name="Gram L."/>
            <person name="Overmann J."/>
        </authorList>
    </citation>
    <scope>NUCLEOTIDE SEQUENCE [LARGE SCALE GENOMIC DNA]</scope>
    <source>
        <strain evidence="11 12">P88</strain>
    </source>
</reference>
<dbReference type="AlphaFoldDB" id="A0A2I7KC01"/>
<dbReference type="Pfam" id="PF25137">
    <property type="entry name" value="ADH_Fe_C"/>
    <property type="match status" value="1"/>
</dbReference>
<dbReference type="PANTHER" id="PTHR11496:SF102">
    <property type="entry name" value="ALCOHOL DEHYDROGENASE 4"/>
    <property type="match status" value="1"/>
</dbReference>
<comment type="catalytic activity">
    <reaction evidence="5">
        <text>a secondary alcohol + NAD(+) = a ketone + NADH + H(+)</text>
        <dbReference type="Rhea" id="RHEA:10740"/>
        <dbReference type="ChEBI" id="CHEBI:15378"/>
        <dbReference type="ChEBI" id="CHEBI:17087"/>
        <dbReference type="ChEBI" id="CHEBI:35681"/>
        <dbReference type="ChEBI" id="CHEBI:57540"/>
        <dbReference type="ChEBI" id="CHEBI:57945"/>
        <dbReference type="EC" id="1.1.1.1"/>
    </reaction>
</comment>
<dbReference type="GO" id="GO:0004022">
    <property type="term" value="F:alcohol dehydrogenase (NAD+) activity"/>
    <property type="evidence" value="ECO:0007669"/>
    <property type="project" value="UniProtKB-EC"/>
</dbReference>
<dbReference type="Gene3D" id="1.20.1090.10">
    <property type="entry name" value="Dehydroquinate synthase-like - alpha domain"/>
    <property type="match status" value="1"/>
</dbReference>
<organism evidence="11 12">
    <name type="scientific">Phaeobacter inhibens</name>
    <dbReference type="NCBI Taxonomy" id="221822"/>
    <lineage>
        <taxon>Bacteria</taxon>
        <taxon>Pseudomonadati</taxon>
        <taxon>Pseudomonadota</taxon>
        <taxon>Alphaproteobacteria</taxon>
        <taxon>Rhodobacterales</taxon>
        <taxon>Roseobacteraceae</taxon>
        <taxon>Phaeobacter</taxon>
    </lineage>
</organism>
<comment type="similarity">
    <text evidence="2">Belongs to the iron-containing alcohol dehydrogenase family.</text>
</comment>
<evidence type="ECO:0000256" key="4">
    <source>
        <dbReference type="ARBA" id="ARBA00023027"/>
    </source>
</evidence>
<evidence type="ECO:0000256" key="7">
    <source>
        <dbReference type="ARBA" id="ARBA00074848"/>
    </source>
</evidence>
<evidence type="ECO:0000256" key="6">
    <source>
        <dbReference type="ARBA" id="ARBA00049243"/>
    </source>
</evidence>
<keyword evidence="4" id="KW-0520">NAD</keyword>
<evidence type="ECO:0000256" key="3">
    <source>
        <dbReference type="ARBA" id="ARBA00023002"/>
    </source>
</evidence>
<feature type="domain" description="Fe-containing alcohol dehydrogenase-like C-terminal" evidence="10">
    <location>
        <begin position="194"/>
        <end position="381"/>
    </location>
</feature>
<name>A0A2I7KC01_9RHOB</name>
<dbReference type="Pfam" id="PF00465">
    <property type="entry name" value="Fe-ADH"/>
    <property type="match status" value="1"/>
</dbReference>
<dbReference type="RefSeq" id="WP_102883934.1">
    <property type="nucleotide sequence ID" value="NZ_CP010725.1"/>
</dbReference>
<gene>
    <name evidence="11" type="ORF">PhaeoP88_02763</name>
</gene>
<evidence type="ECO:0000313" key="11">
    <source>
        <dbReference type="EMBL" id="AUR00106.1"/>
    </source>
</evidence>
<dbReference type="InterPro" id="IPR039697">
    <property type="entry name" value="Alcohol_dehydrogenase_Fe"/>
</dbReference>
<accession>A0A2I7KC01</accession>
<dbReference type="PROSITE" id="PS00913">
    <property type="entry name" value="ADH_IRON_1"/>
    <property type="match status" value="1"/>
</dbReference>
<evidence type="ECO:0000256" key="8">
    <source>
        <dbReference type="ARBA" id="ARBA00076680"/>
    </source>
</evidence>
<dbReference type="GO" id="GO:0046872">
    <property type="term" value="F:metal ion binding"/>
    <property type="evidence" value="ECO:0007669"/>
    <property type="project" value="InterPro"/>
</dbReference>
<comment type="catalytic activity">
    <reaction evidence="6">
        <text>a primary alcohol + NAD(+) = an aldehyde + NADH + H(+)</text>
        <dbReference type="Rhea" id="RHEA:10736"/>
        <dbReference type="ChEBI" id="CHEBI:15378"/>
        <dbReference type="ChEBI" id="CHEBI:15734"/>
        <dbReference type="ChEBI" id="CHEBI:17478"/>
        <dbReference type="ChEBI" id="CHEBI:57540"/>
        <dbReference type="ChEBI" id="CHEBI:57945"/>
        <dbReference type="EC" id="1.1.1.1"/>
    </reaction>
</comment>
<feature type="domain" description="Alcohol dehydrogenase iron-type/glycerol dehydrogenase GldA" evidence="9">
    <location>
        <begin position="10"/>
        <end position="183"/>
    </location>
</feature>
<reference evidence="11 12" key="1">
    <citation type="journal article" date="2017" name="Front. Microbiol.">
        <title>Phaeobacter piscinae sp. nov., a species of the Roseobacter group and potential aquaculture probiont.</title>
        <authorList>
            <person name="Sonnenschein E.C."/>
            <person name="Phippen C.B.W."/>
            <person name="Nielsen K.F."/>
            <person name="Mateiu R.V."/>
            <person name="Melchiorsen J."/>
            <person name="Gram L."/>
            <person name="Overmann J."/>
            <person name="Freese H.M."/>
        </authorList>
    </citation>
    <scope>NUCLEOTIDE SEQUENCE [LARGE SCALE GENOMIC DNA]</scope>
    <source>
        <strain evidence="11 12">P88</strain>
    </source>
</reference>
<dbReference type="CDD" id="cd14861">
    <property type="entry name" value="Fe-ADH-like"/>
    <property type="match status" value="1"/>
</dbReference>
<dbReference type="Proteomes" id="UP000236447">
    <property type="component" value="Chromosome"/>
</dbReference>
<sequence>MTLVGNWSYPTAIKFGAGRIRELAEACATAGMKKPLLVTDKGLADLPVTQSTLDILEAAGLGRAMFCEVDPNPNEKNLDAGVAAYKAGDHDGVIAFGGGSGLDLGKMVAFMCGQTRPVWDFEDIGDWWTRADADAIAPIIAVPTTAGTGSEVGRASVITDSVTHQKKIIFHPKVLPTVVICDPELTVGMPKFITAGTGLDAFAHCVEAFSSPHYHPMSQGIALEGMRLVKEYLPRAYADGTDIEARAQMMSAAAMGATAFQKGLGAIHAMSHPIGALFNTHHGTTNAVCMPAVLAFNAPEIADRFKTAADYLGIDGGFEGVCAYVQELNDSLGIPRGLSELGVTEAAIPELVKGALIDPSCGGNPVVLDQANLTQLFKDAM</sequence>
<dbReference type="PANTHER" id="PTHR11496">
    <property type="entry name" value="ALCOHOL DEHYDROGENASE"/>
    <property type="match status" value="1"/>
</dbReference>
<protein>
    <recommendedName>
        <fullName evidence="7">Alcohol dehydrogenase 2</fullName>
    </recommendedName>
    <alternativeName>
        <fullName evidence="8">Alcohol dehydrogenase II</fullName>
    </alternativeName>
</protein>
<dbReference type="SUPFAM" id="SSF56796">
    <property type="entry name" value="Dehydroquinate synthase-like"/>
    <property type="match status" value="1"/>
</dbReference>
<comment type="cofactor">
    <cofactor evidence="1">
        <name>Fe cation</name>
        <dbReference type="ChEBI" id="CHEBI:24875"/>
    </cofactor>
</comment>
<dbReference type="InterPro" id="IPR018211">
    <property type="entry name" value="ADH_Fe_CS"/>
</dbReference>
<dbReference type="InterPro" id="IPR001670">
    <property type="entry name" value="ADH_Fe/GldA"/>
</dbReference>
<dbReference type="InterPro" id="IPR056798">
    <property type="entry name" value="ADH_Fe_C"/>
</dbReference>
<evidence type="ECO:0000259" key="10">
    <source>
        <dbReference type="Pfam" id="PF25137"/>
    </source>
</evidence>
<dbReference type="FunFam" id="1.20.1090.10:FF:000001">
    <property type="entry name" value="Aldehyde-alcohol dehydrogenase"/>
    <property type="match status" value="1"/>
</dbReference>
<dbReference type="FunFam" id="3.40.50.1970:FF:000003">
    <property type="entry name" value="Alcohol dehydrogenase, iron-containing"/>
    <property type="match status" value="1"/>
</dbReference>
<evidence type="ECO:0000259" key="9">
    <source>
        <dbReference type="Pfam" id="PF00465"/>
    </source>
</evidence>
<dbReference type="PROSITE" id="PS00060">
    <property type="entry name" value="ADH_IRON_2"/>
    <property type="match status" value="1"/>
</dbReference>
<evidence type="ECO:0000313" key="12">
    <source>
        <dbReference type="Proteomes" id="UP000236447"/>
    </source>
</evidence>
<proteinExistence type="inferred from homology"/>
<keyword evidence="3" id="KW-0560">Oxidoreductase</keyword>
<dbReference type="EMBL" id="CP010725">
    <property type="protein sequence ID" value="AUR00106.1"/>
    <property type="molecule type" value="Genomic_DNA"/>
</dbReference>
<dbReference type="Gene3D" id="3.40.50.1970">
    <property type="match status" value="1"/>
</dbReference>